<comment type="caution">
    <text evidence="1">The sequence shown here is derived from an EMBL/GenBank/DDBJ whole genome shotgun (WGS) entry which is preliminary data.</text>
</comment>
<reference evidence="1 2" key="2">
    <citation type="journal article" date="2022" name="Mol. Ecol. Resour.">
        <title>The genomes of chicory, endive, great burdock and yacon provide insights into Asteraceae paleo-polyploidization history and plant inulin production.</title>
        <authorList>
            <person name="Fan W."/>
            <person name="Wang S."/>
            <person name="Wang H."/>
            <person name="Wang A."/>
            <person name="Jiang F."/>
            <person name="Liu H."/>
            <person name="Zhao H."/>
            <person name="Xu D."/>
            <person name="Zhang Y."/>
        </authorList>
    </citation>
    <scope>NUCLEOTIDE SEQUENCE [LARGE SCALE GENOMIC DNA]</scope>
    <source>
        <strain evidence="2">cv. Punajuju</strain>
        <tissue evidence="1">Leaves</tissue>
    </source>
</reference>
<proteinExistence type="predicted"/>
<dbReference type="Proteomes" id="UP001055811">
    <property type="component" value="Linkage Group LG03"/>
</dbReference>
<evidence type="ECO:0000313" key="1">
    <source>
        <dbReference type="EMBL" id="KAI3768501.1"/>
    </source>
</evidence>
<organism evidence="1 2">
    <name type="scientific">Cichorium intybus</name>
    <name type="common">Chicory</name>
    <dbReference type="NCBI Taxonomy" id="13427"/>
    <lineage>
        <taxon>Eukaryota</taxon>
        <taxon>Viridiplantae</taxon>
        <taxon>Streptophyta</taxon>
        <taxon>Embryophyta</taxon>
        <taxon>Tracheophyta</taxon>
        <taxon>Spermatophyta</taxon>
        <taxon>Magnoliopsida</taxon>
        <taxon>eudicotyledons</taxon>
        <taxon>Gunneridae</taxon>
        <taxon>Pentapetalae</taxon>
        <taxon>asterids</taxon>
        <taxon>campanulids</taxon>
        <taxon>Asterales</taxon>
        <taxon>Asteraceae</taxon>
        <taxon>Cichorioideae</taxon>
        <taxon>Cichorieae</taxon>
        <taxon>Cichoriinae</taxon>
        <taxon>Cichorium</taxon>
    </lineage>
</organism>
<accession>A0ACB9FBY7</accession>
<gene>
    <name evidence="1" type="ORF">L2E82_19228</name>
</gene>
<protein>
    <submittedName>
        <fullName evidence="1">Uncharacterized protein</fullName>
    </submittedName>
</protein>
<keyword evidence="2" id="KW-1185">Reference proteome</keyword>
<evidence type="ECO:0000313" key="2">
    <source>
        <dbReference type="Proteomes" id="UP001055811"/>
    </source>
</evidence>
<dbReference type="EMBL" id="CM042011">
    <property type="protein sequence ID" value="KAI3768501.1"/>
    <property type="molecule type" value="Genomic_DNA"/>
</dbReference>
<name>A0ACB9FBY7_CICIN</name>
<reference evidence="2" key="1">
    <citation type="journal article" date="2022" name="Mol. Ecol. Resour.">
        <title>The genomes of chicory, endive, great burdock and yacon provide insights into Asteraceae palaeo-polyploidization history and plant inulin production.</title>
        <authorList>
            <person name="Fan W."/>
            <person name="Wang S."/>
            <person name="Wang H."/>
            <person name="Wang A."/>
            <person name="Jiang F."/>
            <person name="Liu H."/>
            <person name="Zhao H."/>
            <person name="Xu D."/>
            <person name="Zhang Y."/>
        </authorList>
    </citation>
    <scope>NUCLEOTIDE SEQUENCE [LARGE SCALE GENOMIC DNA]</scope>
    <source>
        <strain evidence="2">cv. Punajuju</strain>
    </source>
</reference>
<sequence length="108" mass="12378">MLIGRKPICFTTAFLSLSIILMVTMIKDCDGWTAACNGRTTAECQVIKDEEQEFLMDTEEHRRILQETRHLVNPAQDPKNPACFNNCTGDQKYNVNGRQCKTYENCRT</sequence>